<gene>
    <name evidence="7" type="ORF">PSTG_03507</name>
</gene>
<dbReference type="STRING" id="1165861.A0A0L0VVD7"/>
<dbReference type="AlphaFoldDB" id="A0A0L0VVD7"/>
<feature type="compositionally biased region" description="Acidic residues" evidence="6">
    <location>
        <begin position="95"/>
        <end position="110"/>
    </location>
</feature>
<evidence type="ECO:0000256" key="5">
    <source>
        <dbReference type="ARBA" id="ARBA00023242"/>
    </source>
</evidence>
<dbReference type="PANTHER" id="PTHR10870:SF0">
    <property type="entry name" value="CELL CYCLE CHECKPOINT PROTEIN RAD1"/>
    <property type="match status" value="1"/>
</dbReference>
<evidence type="ECO:0000256" key="6">
    <source>
        <dbReference type="SAM" id="MobiDB-lite"/>
    </source>
</evidence>
<evidence type="ECO:0000256" key="4">
    <source>
        <dbReference type="ARBA" id="ARBA00023204"/>
    </source>
</evidence>
<name>A0A0L0VVD7_9BASI</name>
<keyword evidence="8" id="KW-1185">Reference proteome</keyword>
<dbReference type="Proteomes" id="UP000054564">
    <property type="component" value="Unassembled WGS sequence"/>
</dbReference>
<dbReference type="PANTHER" id="PTHR10870">
    <property type="entry name" value="CELL CYCLE CHECKPOINT PROTEIN RAD1"/>
    <property type="match status" value="1"/>
</dbReference>
<evidence type="ECO:0000256" key="3">
    <source>
        <dbReference type="ARBA" id="ARBA00022763"/>
    </source>
</evidence>
<dbReference type="GO" id="GO:0000077">
    <property type="term" value="P:DNA damage checkpoint signaling"/>
    <property type="evidence" value="ECO:0007669"/>
    <property type="project" value="InterPro"/>
</dbReference>
<dbReference type="Gene3D" id="3.70.10.10">
    <property type="match status" value="2"/>
</dbReference>
<evidence type="ECO:0000313" key="8">
    <source>
        <dbReference type="Proteomes" id="UP000054564"/>
    </source>
</evidence>
<evidence type="ECO:0000256" key="2">
    <source>
        <dbReference type="ARBA" id="ARBA00010991"/>
    </source>
</evidence>
<proteinExistence type="inferred from homology"/>
<comment type="caution">
    <text evidence="7">The sequence shown here is derived from an EMBL/GenBank/DDBJ whole genome shotgun (WGS) entry which is preliminary data.</text>
</comment>
<dbReference type="Pfam" id="PF02144">
    <property type="entry name" value="Rad1"/>
    <property type="match status" value="1"/>
</dbReference>
<keyword evidence="4" id="KW-0234">DNA repair</keyword>
<feature type="region of interest" description="Disordered" evidence="6">
    <location>
        <begin position="67"/>
        <end position="110"/>
    </location>
</feature>
<dbReference type="GO" id="GO:0006281">
    <property type="term" value="P:DNA repair"/>
    <property type="evidence" value="ECO:0007669"/>
    <property type="project" value="UniProtKB-KW"/>
</dbReference>
<protein>
    <submittedName>
        <fullName evidence="7">Uncharacterized protein</fullName>
    </submittedName>
</protein>
<sequence>MSQEPNQVFCCYAPDLRPLAILLSTLHFSPRAIIQISDTAIHIQVEIGKILQAHAYLEKTSFSDWFFNPPKIPPSQQQQQDRRKKKDDRSIPSEDSQEEGEGEGEEEEEEVMDVRFEVSMSSLIECLNVFGTASSQKTYTKQDNDDDHHPSDSVSESIPAKRKFNPDNHHKSTHHKSRKLPTSAIRISYDGEGSPLILLIEDSGVVTRCSLMTYEAEELAQMDFPVDRQMVHLIMKSDWLKSAFSQFDEKSGTEISLMFSPSRMSHNLQRHQDPTATAIGGIHPTFRIQVEGDNGTCTIDFPDDNEILDSFTCKIVDGLDPDDLLTCGFVRNSYKLSHLLKIKKALDVSSKTSLRVDDTGFMSLQLLIPLEESTTLKRKCGYVEFMCVPIEDG</sequence>
<organism evidence="7 8">
    <name type="scientific">Puccinia striiformis f. sp. tritici PST-78</name>
    <dbReference type="NCBI Taxonomy" id="1165861"/>
    <lineage>
        <taxon>Eukaryota</taxon>
        <taxon>Fungi</taxon>
        <taxon>Dikarya</taxon>
        <taxon>Basidiomycota</taxon>
        <taxon>Pucciniomycotina</taxon>
        <taxon>Pucciniomycetes</taxon>
        <taxon>Pucciniales</taxon>
        <taxon>Pucciniaceae</taxon>
        <taxon>Puccinia</taxon>
    </lineage>
</organism>
<evidence type="ECO:0000313" key="7">
    <source>
        <dbReference type="EMBL" id="KNF03243.1"/>
    </source>
</evidence>
<dbReference type="PRINTS" id="PR01245">
    <property type="entry name" value="RAD1REC1"/>
</dbReference>
<feature type="compositionally biased region" description="Basic and acidic residues" evidence="6">
    <location>
        <begin position="140"/>
        <end position="151"/>
    </location>
</feature>
<dbReference type="InterPro" id="IPR003021">
    <property type="entry name" value="Rad1_Rec1_Rad17"/>
</dbReference>
<accession>A0A0L0VVD7</accession>
<evidence type="ECO:0000256" key="1">
    <source>
        <dbReference type="ARBA" id="ARBA00004123"/>
    </source>
</evidence>
<keyword evidence="5" id="KW-0539">Nucleus</keyword>
<dbReference type="GO" id="GO:0030896">
    <property type="term" value="C:checkpoint clamp complex"/>
    <property type="evidence" value="ECO:0007669"/>
    <property type="project" value="TreeGrafter"/>
</dbReference>
<dbReference type="OrthoDB" id="337581at2759"/>
<keyword evidence="3" id="KW-0227">DNA damage</keyword>
<feature type="region of interest" description="Disordered" evidence="6">
    <location>
        <begin position="138"/>
        <end position="181"/>
    </location>
</feature>
<reference evidence="8" key="1">
    <citation type="submission" date="2014-03" db="EMBL/GenBank/DDBJ databases">
        <title>The Genome Sequence of Puccinia striiformis f. sp. tritici PST-78.</title>
        <authorList>
            <consortium name="The Broad Institute Genome Sequencing Platform"/>
            <person name="Cuomo C."/>
            <person name="Hulbert S."/>
            <person name="Chen X."/>
            <person name="Walker B."/>
            <person name="Young S.K."/>
            <person name="Zeng Q."/>
            <person name="Gargeya S."/>
            <person name="Fitzgerald M."/>
            <person name="Haas B."/>
            <person name="Abouelleil A."/>
            <person name="Alvarado L."/>
            <person name="Arachchi H.M."/>
            <person name="Berlin A.M."/>
            <person name="Chapman S.B."/>
            <person name="Goldberg J."/>
            <person name="Griggs A."/>
            <person name="Gujja S."/>
            <person name="Hansen M."/>
            <person name="Howarth C."/>
            <person name="Imamovic A."/>
            <person name="Larimer J."/>
            <person name="McCowan C."/>
            <person name="Montmayeur A."/>
            <person name="Murphy C."/>
            <person name="Neiman D."/>
            <person name="Pearson M."/>
            <person name="Priest M."/>
            <person name="Roberts A."/>
            <person name="Saif S."/>
            <person name="Shea T."/>
            <person name="Sisk P."/>
            <person name="Sykes S."/>
            <person name="Wortman J."/>
            <person name="Nusbaum C."/>
            <person name="Birren B."/>
        </authorList>
    </citation>
    <scope>NUCLEOTIDE SEQUENCE [LARGE SCALE GENOMIC DNA]</scope>
    <source>
        <strain evidence="8">race PST-78</strain>
    </source>
</reference>
<comment type="similarity">
    <text evidence="2">Belongs to the rad1 family.</text>
</comment>
<comment type="subcellular location">
    <subcellularLocation>
        <location evidence="1">Nucleus</location>
    </subcellularLocation>
</comment>
<dbReference type="EMBL" id="AJIL01000018">
    <property type="protein sequence ID" value="KNF03243.1"/>
    <property type="molecule type" value="Genomic_DNA"/>
</dbReference>